<sequence>MALTLQSRVNGGLSKITTTKRRAADVWQHIAEFSKRELSFEEDRLNGMLGIFHGLEEDGRWQSQWDGGSHINVLHDNGKTKPTPAAKERDEWAEVTRSRDLARKWRLREEATLYWPSVFGEPDYRYDAWQLGERTLENSLVGNVWGIPILSSSPSGGSYSIDWTAGLLSSLCWSLTGPSPGRRCPDLFPSWSWLGWFGVVDESIGSTATRFSPRGVGDGEGAETRVRVELRSGELTEIELYGETTLNDRWNFAPLSKFLVIEGFVTSASKKKEAQTWPLDIHNDP</sequence>
<dbReference type="EMBL" id="BSXG01000041">
    <property type="protein sequence ID" value="GME27789.1"/>
    <property type="molecule type" value="Genomic_DNA"/>
</dbReference>
<keyword evidence="2" id="KW-1185">Reference proteome</keyword>
<protein>
    <submittedName>
        <fullName evidence="1">Uncharacterized protein</fullName>
    </submittedName>
</protein>
<comment type="caution">
    <text evidence="1">The sequence shown here is derived from an EMBL/GenBank/DDBJ whole genome shotgun (WGS) entry which is preliminary data.</text>
</comment>
<name>A0ACB5S4V6_9PEZI</name>
<organism evidence="1 2">
    <name type="scientific">Neofusicoccum parvum</name>
    <dbReference type="NCBI Taxonomy" id="310453"/>
    <lineage>
        <taxon>Eukaryota</taxon>
        <taxon>Fungi</taxon>
        <taxon>Dikarya</taxon>
        <taxon>Ascomycota</taxon>
        <taxon>Pezizomycotina</taxon>
        <taxon>Dothideomycetes</taxon>
        <taxon>Dothideomycetes incertae sedis</taxon>
        <taxon>Botryosphaeriales</taxon>
        <taxon>Botryosphaeriaceae</taxon>
        <taxon>Neofusicoccum</taxon>
    </lineage>
</organism>
<proteinExistence type="predicted"/>
<accession>A0ACB5S4V6</accession>
<evidence type="ECO:0000313" key="2">
    <source>
        <dbReference type="Proteomes" id="UP001165186"/>
    </source>
</evidence>
<dbReference type="Proteomes" id="UP001165186">
    <property type="component" value="Unassembled WGS sequence"/>
</dbReference>
<gene>
    <name evidence="1" type="primary">g11033</name>
    <name evidence="1" type="ORF">NpPPO83_00011033</name>
</gene>
<reference evidence="1" key="1">
    <citation type="submission" date="2024-09" db="EMBL/GenBank/DDBJ databases">
        <title>Draft Genome Sequences of Neofusicoccum parvum.</title>
        <authorList>
            <person name="Ashida A."/>
            <person name="Camagna M."/>
            <person name="Tanaka A."/>
            <person name="Takemoto D."/>
        </authorList>
    </citation>
    <scope>NUCLEOTIDE SEQUENCE</scope>
    <source>
        <strain evidence="1">PPO83</strain>
    </source>
</reference>
<evidence type="ECO:0000313" key="1">
    <source>
        <dbReference type="EMBL" id="GME27789.1"/>
    </source>
</evidence>